<protein>
    <submittedName>
        <fullName evidence="2">Uncharacterized protein</fullName>
    </submittedName>
</protein>
<sequence>MIASQFIDLDELVSTRFNRFVSLSETGLSEGFFSGYFNGDDTYIPPFALDTLLGTGLTTGISSFGYNIHVDGGPLRIYSAIGLPMCIFVYTYLIRLMMKTAKMSRIRGDRLFINMIFVYLLIADFKELSLFQSWPMCFFFTTSILLYEKEENI</sequence>
<feature type="transmembrane region" description="Helical" evidence="1">
    <location>
        <begin position="106"/>
        <end position="122"/>
    </location>
</feature>
<dbReference type="EMBL" id="MNQU01000275">
    <property type="protein sequence ID" value="OKZ30572.1"/>
    <property type="molecule type" value="Genomic_DNA"/>
</dbReference>
<feature type="transmembrane region" description="Helical" evidence="1">
    <location>
        <begin position="75"/>
        <end position="94"/>
    </location>
</feature>
<gene>
    <name evidence="2" type="ORF">BHV79_15495</name>
</gene>
<dbReference type="Proteomes" id="UP000186549">
    <property type="component" value="Unassembled WGS sequence"/>
</dbReference>
<organism evidence="2 3">
    <name type="scientific">Bacteroides uniformis</name>
    <dbReference type="NCBI Taxonomy" id="820"/>
    <lineage>
        <taxon>Bacteria</taxon>
        <taxon>Pseudomonadati</taxon>
        <taxon>Bacteroidota</taxon>
        <taxon>Bacteroidia</taxon>
        <taxon>Bacteroidales</taxon>
        <taxon>Bacteroidaceae</taxon>
        <taxon>Bacteroides</taxon>
    </lineage>
</organism>
<feature type="transmembrane region" description="Helical" evidence="1">
    <location>
        <begin position="128"/>
        <end position="147"/>
    </location>
</feature>
<evidence type="ECO:0000313" key="2">
    <source>
        <dbReference type="EMBL" id="OKZ30572.1"/>
    </source>
</evidence>
<reference evidence="2 3" key="1">
    <citation type="journal article" date="2016" name="Nat. Biotechnol.">
        <title>Measurement of bacterial replication rates in microbial communities.</title>
        <authorList>
            <person name="Brown C.T."/>
            <person name="Olm M.R."/>
            <person name="Thomas B.C."/>
            <person name="Banfield J.F."/>
        </authorList>
    </citation>
    <scope>NUCLEOTIDE SEQUENCE [LARGE SCALE GENOMIC DNA]</scope>
    <source>
        <strain evidence="2">45_41</strain>
    </source>
</reference>
<name>A0A1Q6HVJ4_BACUN</name>
<evidence type="ECO:0000256" key="1">
    <source>
        <dbReference type="SAM" id="Phobius"/>
    </source>
</evidence>
<dbReference type="AlphaFoldDB" id="A0A1Q6HVJ4"/>
<proteinExistence type="predicted"/>
<evidence type="ECO:0000313" key="3">
    <source>
        <dbReference type="Proteomes" id="UP000186549"/>
    </source>
</evidence>
<keyword evidence="1" id="KW-1133">Transmembrane helix</keyword>
<keyword evidence="1" id="KW-0472">Membrane</keyword>
<accession>A0A1Q6HVJ4</accession>
<keyword evidence="1" id="KW-0812">Transmembrane</keyword>
<comment type="caution">
    <text evidence="2">The sequence shown here is derived from an EMBL/GenBank/DDBJ whole genome shotgun (WGS) entry which is preliminary data.</text>
</comment>